<dbReference type="GO" id="GO:0046872">
    <property type="term" value="F:metal ion binding"/>
    <property type="evidence" value="ECO:0007669"/>
    <property type="project" value="UniProtKB-KW"/>
</dbReference>
<keyword evidence="7" id="KW-1185">Reference proteome</keyword>
<evidence type="ECO:0000313" key="7">
    <source>
        <dbReference type="Proteomes" id="UP000264006"/>
    </source>
</evidence>
<dbReference type="InterPro" id="IPR036866">
    <property type="entry name" value="RibonucZ/Hydroxyglut_hydro"/>
</dbReference>
<feature type="domain" description="Metallo-beta-lactamase" evidence="5">
    <location>
        <begin position="15"/>
        <end position="206"/>
    </location>
</feature>
<dbReference type="CDD" id="cd06262">
    <property type="entry name" value="metallo-hydrolase-like_MBL-fold"/>
    <property type="match status" value="1"/>
</dbReference>
<dbReference type="SUPFAM" id="SSF56281">
    <property type="entry name" value="Metallo-hydrolase/oxidoreductase"/>
    <property type="match status" value="1"/>
</dbReference>
<sequence length="247" mass="26846">MSQPFVDVLTLGVWQANCYIVGDSERGTAFVVDPGQDGEGPVTKALAARGVTCEAILLTHAHLDHLWSAPELARSLDVGVRMHEEDRWLWDEPGAGIGAAPGNLEAQFGLVWDPPHERLETFRDEHTMTIAGMQVDVRHTPGHTPGSSVFITDDLGDAPVMISGDLIFAGSVGRTDFLRGSWEEEARSIHRVVLPQPDDMRIISGHGPETTVGAERRSNPFVHQIMADLGSPEPAIGKPVTKQRRGL</sequence>
<keyword evidence="4" id="KW-0862">Zinc</keyword>
<dbReference type="RefSeq" id="WP_114591054.1">
    <property type="nucleotide sequence ID" value="NZ_CAXIBR010000052.1"/>
</dbReference>
<keyword evidence="2" id="KW-0479">Metal-binding</keyword>
<dbReference type="InterPro" id="IPR051453">
    <property type="entry name" value="MBL_Glyoxalase_II"/>
</dbReference>
<evidence type="ECO:0000256" key="4">
    <source>
        <dbReference type="ARBA" id="ARBA00022833"/>
    </source>
</evidence>
<evidence type="ECO:0000256" key="3">
    <source>
        <dbReference type="ARBA" id="ARBA00022801"/>
    </source>
</evidence>
<evidence type="ECO:0000256" key="2">
    <source>
        <dbReference type="ARBA" id="ARBA00022723"/>
    </source>
</evidence>
<gene>
    <name evidence="6" type="ORF">DVS28_a1704</name>
</gene>
<dbReference type="KEGG" id="euz:DVS28_a1704"/>
<accession>A0A346XVZ8</accession>
<dbReference type="Pfam" id="PF00753">
    <property type="entry name" value="Lactamase_B"/>
    <property type="match status" value="1"/>
</dbReference>
<protein>
    <submittedName>
        <fullName evidence="6">Hydroxyacylglutathione hydrolase</fullName>
    </submittedName>
</protein>
<reference evidence="6 7" key="1">
    <citation type="submission" date="2018-09" db="EMBL/GenBank/DDBJ databases">
        <title>Complete genome sequence of Euzebya sp. DY32-46 isolated from seawater of Pacific Ocean.</title>
        <authorList>
            <person name="Xu L."/>
            <person name="Wu Y.-H."/>
            <person name="Xu X.-W."/>
        </authorList>
    </citation>
    <scope>NUCLEOTIDE SEQUENCE [LARGE SCALE GENOMIC DNA]</scope>
    <source>
        <strain evidence="6 7">DY32-46</strain>
    </source>
</reference>
<dbReference type="GO" id="GO:0016787">
    <property type="term" value="F:hydrolase activity"/>
    <property type="evidence" value="ECO:0007669"/>
    <property type="project" value="UniProtKB-KW"/>
</dbReference>
<dbReference type="PANTHER" id="PTHR46233:SF3">
    <property type="entry name" value="HYDROXYACYLGLUTATHIONE HYDROLASE GLOC"/>
    <property type="match status" value="1"/>
</dbReference>
<dbReference type="SMART" id="SM00849">
    <property type="entry name" value="Lactamase_B"/>
    <property type="match status" value="1"/>
</dbReference>
<evidence type="ECO:0000313" key="6">
    <source>
        <dbReference type="EMBL" id="AXV06395.1"/>
    </source>
</evidence>
<comment type="cofactor">
    <cofactor evidence="1">
        <name>Zn(2+)</name>
        <dbReference type="ChEBI" id="CHEBI:29105"/>
    </cofactor>
</comment>
<keyword evidence="3 6" id="KW-0378">Hydrolase</keyword>
<dbReference type="InterPro" id="IPR001279">
    <property type="entry name" value="Metallo-B-lactamas"/>
</dbReference>
<dbReference type="PANTHER" id="PTHR46233">
    <property type="entry name" value="HYDROXYACYLGLUTATHIONE HYDROLASE GLOC"/>
    <property type="match status" value="1"/>
</dbReference>
<dbReference type="AlphaFoldDB" id="A0A346XVZ8"/>
<name>A0A346XVZ8_9ACTN</name>
<dbReference type="OrthoDB" id="2971563at2"/>
<evidence type="ECO:0000259" key="5">
    <source>
        <dbReference type="SMART" id="SM00849"/>
    </source>
</evidence>
<dbReference type="Proteomes" id="UP000264006">
    <property type="component" value="Chromosome"/>
</dbReference>
<dbReference type="Gene3D" id="3.60.15.10">
    <property type="entry name" value="Ribonuclease Z/Hydroxyacylglutathione hydrolase-like"/>
    <property type="match status" value="1"/>
</dbReference>
<dbReference type="EMBL" id="CP031165">
    <property type="protein sequence ID" value="AXV06395.1"/>
    <property type="molecule type" value="Genomic_DNA"/>
</dbReference>
<proteinExistence type="predicted"/>
<organism evidence="6 7">
    <name type="scientific">Euzebya pacifica</name>
    <dbReference type="NCBI Taxonomy" id="1608957"/>
    <lineage>
        <taxon>Bacteria</taxon>
        <taxon>Bacillati</taxon>
        <taxon>Actinomycetota</taxon>
        <taxon>Nitriliruptoria</taxon>
        <taxon>Euzebyales</taxon>
    </lineage>
</organism>
<evidence type="ECO:0000256" key="1">
    <source>
        <dbReference type="ARBA" id="ARBA00001947"/>
    </source>
</evidence>